<reference evidence="1 2" key="1">
    <citation type="submission" date="2019-03" db="EMBL/GenBank/DDBJ databases">
        <title>First draft genome of Liparis tanakae, snailfish: a comprehensive survey of snailfish specific genes.</title>
        <authorList>
            <person name="Kim W."/>
            <person name="Song I."/>
            <person name="Jeong J.-H."/>
            <person name="Kim D."/>
            <person name="Kim S."/>
            <person name="Ryu S."/>
            <person name="Song J.Y."/>
            <person name="Lee S.K."/>
        </authorList>
    </citation>
    <scope>NUCLEOTIDE SEQUENCE [LARGE SCALE GENOMIC DNA]</scope>
    <source>
        <tissue evidence="1">Muscle</tissue>
    </source>
</reference>
<protein>
    <submittedName>
        <fullName evidence="1">VWFA and cache domain-containing protein 1</fullName>
    </submittedName>
</protein>
<evidence type="ECO:0000313" key="1">
    <source>
        <dbReference type="EMBL" id="TNN44958.1"/>
    </source>
</evidence>
<organism evidence="1 2">
    <name type="scientific">Liparis tanakae</name>
    <name type="common">Tanaka's snailfish</name>
    <dbReference type="NCBI Taxonomy" id="230148"/>
    <lineage>
        <taxon>Eukaryota</taxon>
        <taxon>Metazoa</taxon>
        <taxon>Chordata</taxon>
        <taxon>Craniata</taxon>
        <taxon>Vertebrata</taxon>
        <taxon>Euteleostomi</taxon>
        <taxon>Actinopterygii</taxon>
        <taxon>Neopterygii</taxon>
        <taxon>Teleostei</taxon>
        <taxon>Neoteleostei</taxon>
        <taxon>Acanthomorphata</taxon>
        <taxon>Eupercaria</taxon>
        <taxon>Perciformes</taxon>
        <taxon>Cottioidei</taxon>
        <taxon>Cottales</taxon>
        <taxon>Liparidae</taxon>
        <taxon>Liparis</taxon>
    </lineage>
</organism>
<accession>A0A4Z2FUQ4</accession>
<keyword evidence="2" id="KW-1185">Reference proteome</keyword>
<dbReference type="AlphaFoldDB" id="A0A4Z2FUQ4"/>
<name>A0A4Z2FUQ4_9TELE</name>
<dbReference type="Proteomes" id="UP000314294">
    <property type="component" value="Unassembled WGS sequence"/>
</dbReference>
<comment type="caution">
    <text evidence="1">The sequence shown here is derived from an EMBL/GenBank/DDBJ whole genome shotgun (WGS) entry which is preliminary data.</text>
</comment>
<gene>
    <name evidence="1" type="primary">CACHD1_4</name>
    <name evidence="1" type="ORF">EYF80_044850</name>
</gene>
<dbReference type="EMBL" id="SRLO01000875">
    <property type="protein sequence ID" value="TNN44958.1"/>
    <property type="molecule type" value="Genomic_DNA"/>
</dbReference>
<evidence type="ECO:0000313" key="2">
    <source>
        <dbReference type="Proteomes" id="UP000314294"/>
    </source>
</evidence>
<sequence length="237" mass="26210">MARRTGDSPLGSTPKTRAALWDKHLRFHGGGGLLAFSWSLALVCSALFCGYCGAETEFSILEEARVLADQMKTLSSHELGVLTMQKALLTAWCHASSFLVCLAPVVGTVSHLLAVEQETSPVYAFCPTRADVFLPHRRAANTNPPPVNHHVVKINAPLYCVTQRSAGMTRLDHDVHTGCTARYYDYDLHNNTSHRRRHFTTPRSRPTEKSNEQLGEELGVQCLAQGTCDSWGERFTV</sequence>
<dbReference type="OrthoDB" id="9948326at2759"/>
<proteinExistence type="predicted"/>